<gene>
    <name evidence="4" type="ORF">CJ204_09705</name>
</gene>
<dbReference type="Proteomes" id="UP000235363">
    <property type="component" value="Unassembled WGS sequence"/>
</dbReference>
<sequence>MGSRSLLGRRGIALTSAVFFSGTALFAPTAFAQDEPSTAPSDAAAVAKPVPERELTPAQSGDLSGATADKCDVHWRASAVMDPSLADYANNGYGYKVAHRLYPEHTGGMEMQHWIGGHAATPVDGKYPVGPQTYFWRLPIGTTQDLEDVKLTVQLPEGFTTTAADNGGYVHLGDQEGPSRYGVGADGKPNENTVKLGNITTQGNTVTADVAEFPAGKHAVLQITQTSPAGYDATVKRPEAIADLTAVLADEDCSAEPSESSSPASEPGGTAGPGASTSAKPSTSSSKPGEPKPSTSTKKVTTTSTAKQTLKSTATTKVTSTTTTPKAAAPGASGGGSGKLPVTGAAVVPSAILAASLIGLGAMLVISKRRRNAAE</sequence>
<evidence type="ECO:0000313" key="4">
    <source>
        <dbReference type="EMBL" id="PMC61675.1"/>
    </source>
</evidence>
<accession>A0A2N6SX67</accession>
<evidence type="ECO:0000313" key="5">
    <source>
        <dbReference type="Proteomes" id="UP000235363"/>
    </source>
</evidence>
<feature type="region of interest" description="Disordered" evidence="1">
    <location>
        <begin position="36"/>
        <end position="66"/>
    </location>
</feature>
<keyword evidence="3" id="KW-0732">Signal</keyword>
<reference evidence="4 5" key="1">
    <citation type="submission" date="2017-09" db="EMBL/GenBank/DDBJ databases">
        <title>Bacterial strain isolated from the female urinary microbiota.</title>
        <authorList>
            <person name="Thomas-White K."/>
            <person name="Kumar N."/>
            <person name="Forster S."/>
            <person name="Putonti C."/>
            <person name="Lawley T."/>
            <person name="Wolfe A.J."/>
        </authorList>
    </citation>
    <scope>NUCLEOTIDE SEQUENCE [LARGE SCALE GENOMIC DNA]</scope>
    <source>
        <strain evidence="4 5">UMB0908</strain>
    </source>
</reference>
<protein>
    <recommendedName>
        <fullName evidence="6">LPXTG cell wall anchor domain-containing protein</fullName>
    </recommendedName>
</protein>
<evidence type="ECO:0000256" key="2">
    <source>
        <dbReference type="SAM" id="Phobius"/>
    </source>
</evidence>
<keyword evidence="2" id="KW-1133">Transmembrane helix</keyword>
<feature type="compositionally biased region" description="Low complexity" evidence="1">
    <location>
        <begin position="255"/>
        <end position="331"/>
    </location>
</feature>
<keyword evidence="2" id="KW-0472">Membrane</keyword>
<feature type="region of interest" description="Disordered" evidence="1">
    <location>
        <begin position="251"/>
        <end position="341"/>
    </location>
</feature>
<feature type="chain" id="PRO_5014672690" description="LPXTG cell wall anchor domain-containing protein" evidence="3">
    <location>
        <begin position="33"/>
        <end position="375"/>
    </location>
</feature>
<dbReference type="EMBL" id="PNHF01000023">
    <property type="protein sequence ID" value="PMC61675.1"/>
    <property type="molecule type" value="Genomic_DNA"/>
</dbReference>
<dbReference type="RefSeq" id="WP_102213861.1">
    <property type="nucleotide sequence ID" value="NZ_PNHF01000023.1"/>
</dbReference>
<dbReference type="AlphaFoldDB" id="A0A2N6SX67"/>
<feature type="transmembrane region" description="Helical" evidence="2">
    <location>
        <begin position="346"/>
        <end position="366"/>
    </location>
</feature>
<name>A0A2N6SX67_9CORY</name>
<organism evidence="4 5">
    <name type="scientific">Corynebacterium xerosis</name>
    <dbReference type="NCBI Taxonomy" id="1725"/>
    <lineage>
        <taxon>Bacteria</taxon>
        <taxon>Bacillati</taxon>
        <taxon>Actinomycetota</taxon>
        <taxon>Actinomycetes</taxon>
        <taxon>Mycobacteriales</taxon>
        <taxon>Corynebacteriaceae</taxon>
        <taxon>Corynebacterium</taxon>
    </lineage>
</organism>
<proteinExistence type="predicted"/>
<keyword evidence="2" id="KW-0812">Transmembrane</keyword>
<evidence type="ECO:0008006" key="6">
    <source>
        <dbReference type="Google" id="ProtNLM"/>
    </source>
</evidence>
<evidence type="ECO:0000256" key="3">
    <source>
        <dbReference type="SAM" id="SignalP"/>
    </source>
</evidence>
<feature type="signal peptide" evidence="3">
    <location>
        <begin position="1"/>
        <end position="32"/>
    </location>
</feature>
<comment type="caution">
    <text evidence="4">The sequence shown here is derived from an EMBL/GenBank/DDBJ whole genome shotgun (WGS) entry which is preliminary data.</text>
</comment>
<evidence type="ECO:0000256" key="1">
    <source>
        <dbReference type="SAM" id="MobiDB-lite"/>
    </source>
</evidence>